<dbReference type="AlphaFoldDB" id="A0A7M4F031"/>
<protein>
    <submittedName>
        <fullName evidence="3">Uncharacterized protein</fullName>
    </submittedName>
</protein>
<evidence type="ECO:0000256" key="2">
    <source>
        <dbReference type="SAM" id="SignalP"/>
    </source>
</evidence>
<keyword evidence="2" id="KW-0732">Signal</keyword>
<feature type="region of interest" description="Disordered" evidence="1">
    <location>
        <begin position="57"/>
        <end position="79"/>
    </location>
</feature>
<organism evidence="3 4">
    <name type="scientific">Crocodylus porosus</name>
    <name type="common">Saltwater crocodile</name>
    <name type="synonym">Estuarine crocodile</name>
    <dbReference type="NCBI Taxonomy" id="8502"/>
    <lineage>
        <taxon>Eukaryota</taxon>
        <taxon>Metazoa</taxon>
        <taxon>Chordata</taxon>
        <taxon>Craniata</taxon>
        <taxon>Vertebrata</taxon>
        <taxon>Euteleostomi</taxon>
        <taxon>Archelosauria</taxon>
        <taxon>Archosauria</taxon>
        <taxon>Crocodylia</taxon>
        <taxon>Longirostres</taxon>
        <taxon>Crocodylidae</taxon>
        <taxon>Crocodylus</taxon>
    </lineage>
</organism>
<reference evidence="3" key="1">
    <citation type="submission" date="2025-08" db="UniProtKB">
        <authorList>
            <consortium name="Ensembl"/>
        </authorList>
    </citation>
    <scope>IDENTIFICATION</scope>
</reference>
<reference evidence="3" key="2">
    <citation type="submission" date="2025-09" db="UniProtKB">
        <authorList>
            <consortium name="Ensembl"/>
        </authorList>
    </citation>
    <scope>IDENTIFICATION</scope>
</reference>
<feature type="signal peptide" evidence="2">
    <location>
        <begin position="1"/>
        <end position="24"/>
    </location>
</feature>
<keyword evidence="4" id="KW-1185">Reference proteome</keyword>
<proteinExistence type="predicted"/>
<dbReference type="Ensembl" id="ENSCPRT00005019768.1">
    <property type="protein sequence ID" value="ENSCPRP00005016878.1"/>
    <property type="gene ID" value="ENSCPRG00005011763.1"/>
</dbReference>
<accession>A0A7M4F031</accession>
<evidence type="ECO:0000313" key="4">
    <source>
        <dbReference type="Proteomes" id="UP000594220"/>
    </source>
</evidence>
<evidence type="ECO:0000313" key="3">
    <source>
        <dbReference type="Ensembl" id="ENSCPRP00005016878.1"/>
    </source>
</evidence>
<name>A0A7M4F031_CROPO</name>
<dbReference type="Proteomes" id="UP000594220">
    <property type="component" value="Unplaced"/>
</dbReference>
<dbReference type="GeneTree" id="ENSGT00950000185325"/>
<sequence length="79" mass="9174">MEPHISIALVVLLLIVMFLKLQWACRWLPPGPTPLPIIGNLWLLDFKLQRETLFKNSSLPSRRPKGKQERMLGTHTHIH</sequence>
<feature type="chain" id="PRO_5029649964" evidence="2">
    <location>
        <begin position="25"/>
        <end position="79"/>
    </location>
</feature>
<evidence type="ECO:0000256" key="1">
    <source>
        <dbReference type="SAM" id="MobiDB-lite"/>
    </source>
</evidence>